<gene>
    <name evidence="10" type="ORF">DXA27_08440</name>
    <name evidence="8" type="ORF">EC80_017700</name>
    <name evidence="4" type="ORF">EE52_0209955</name>
    <name evidence="9" type="ORF">FOC69_01975</name>
    <name evidence="7" type="ORF">IA74_017595</name>
    <name evidence="5" type="ORF">O1422_11530</name>
    <name evidence="6" type="ORF">O1433_00350</name>
</gene>
<protein>
    <submittedName>
        <fullName evidence="4">Glycosyl transferase</fullName>
    </submittedName>
    <submittedName>
        <fullName evidence="5">Sugar transferase</fullName>
    </submittedName>
</protein>
<proteinExistence type="inferred from homology"/>
<reference evidence="4" key="2">
    <citation type="submission" date="2014-07" db="EMBL/GenBank/DDBJ databases">
        <title>Genetics and epidemiology of antimicrobial resistance in B. fragilis group.</title>
        <authorList>
            <person name="Sydenham T.V."/>
            <person name="Hasman H."/>
            <person name="Kemp M."/>
            <person name="Justesen U.S."/>
        </authorList>
    </citation>
    <scope>NUCLEOTIDE SEQUENCE [LARGE SCALE GENOMIC DNA]</scope>
    <source>
        <strain evidence="4">DCMOUH0018B</strain>
    </source>
</reference>
<dbReference type="RefSeq" id="WP_005778348.1">
    <property type="nucleotide sequence ID" value="NZ_CAEUHN010000012.1"/>
</dbReference>
<keyword evidence="2" id="KW-0812">Transmembrane</keyword>
<dbReference type="EMBL" id="CP036546">
    <property type="protein sequence ID" value="QCQ46546.1"/>
    <property type="molecule type" value="Genomic_DNA"/>
</dbReference>
<evidence type="ECO:0000313" key="12">
    <source>
        <dbReference type="Proteomes" id="UP000036847"/>
    </source>
</evidence>
<sequence>MPHLIYIGRHTATIEHFSKIAEGAFYAIQNSKKASEFIDKIREKYDIAILFEERDLSKDIPEIQYLRKKFPGVYIVLVTEGINKEDRPVYLKAGINNSMSFDSTSEAFKNMSEFMMRRKQQKINDINEKGSNLQAFRLPLWKRLFDITFSSIAILCLSPILLITALAIRMESKGAVVYKSKRVGSNYKIFDFLKFRSMYTDADKHLRDFNQLNQYQAEEEEQNPAEEELLISDDMELNEEEIMLISDDFVISEQSYTNKKSVEKKNAFVKLENDPRITKVGRIIRKYSIDELPQLINILKGDMSIVGNRPLPLYEAELLTSDEYIDRFMGPAGLTGLWQVEKRGSSGKMSADERKQLDIKYAKTFSFQLDMKIILRTFTAFIQKENV</sequence>
<dbReference type="EMBL" id="CP054003">
    <property type="protein sequence ID" value="QKH83188.1"/>
    <property type="molecule type" value="Genomic_DNA"/>
</dbReference>
<evidence type="ECO:0000313" key="13">
    <source>
        <dbReference type="Proteomes" id="UP000284614"/>
    </source>
</evidence>
<feature type="domain" description="Bacterial sugar transferase" evidence="3">
    <location>
        <begin position="142"/>
        <end position="382"/>
    </location>
</feature>
<evidence type="ECO:0000313" key="4">
    <source>
        <dbReference type="EMBL" id="KFX74886.1"/>
    </source>
</evidence>
<name>A0A081UJY6_BACFG</name>
<evidence type="ECO:0000256" key="1">
    <source>
        <dbReference type="ARBA" id="ARBA00006464"/>
    </source>
</evidence>
<evidence type="ECO:0000313" key="14">
    <source>
        <dbReference type="Proteomes" id="UP000501467"/>
    </source>
</evidence>
<dbReference type="Proteomes" id="UP000284614">
    <property type="component" value="Unassembled WGS sequence"/>
</dbReference>
<accession>A0A081UJY6</accession>
<evidence type="ECO:0000313" key="8">
    <source>
        <dbReference type="EMBL" id="QCQ46546.1"/>
    </source>
</evidence>
<organism evidence="4">
    <name type="scientific">Bacteroides fragilis</name>
    <dbReference type="NCBI Taxonomy" id="817"/>
    <lineage>
        <taxon>Bacteria</taxon>
        <taxon>Pseudomonadati</taxon>
        <taxon>Bacteroidota</taxon>
        <taxon>Bacteroidia</taxon>
        <taxon>Bacteroidales</taxon>
        <taxon>Bacteroidaceae</taxon>
        <taxon>Bacteroides</taxon>
    </lineage>
</organism>
<keyword evidence="4" id="KW-0808">Transferase</keyword>
<feature type="transmembrane region" description="Helical" evidence="2">
    <location>
        <begin position="144"/>
        <end position="168"/>
    </location>
</feature>
<reference evidence="10 13" key="3">
    <citation type="submission" date="2018-08" db="EMBL/GenBank/DDBJ databases">
        <title>A genome reference for cultivated species of the human gut microbiota.</title>
        <authorList>
            <person name="Zou Y."/>
            <person name="Xue W."/>
            <person name="Luo G."/>
        </authorList>
    </citation>
    <scope>NUCLEOTIDE SEQUENCE [LARGE SCALE GENOMIC DNA]</scope>
    <source>
        <strain evidence="10 13">OF01-1</strain>
    </source>
</reference>
<dbReference type="EMBL" id="QSDG01000006">
    <property type="protein sequence ID" value="RGY69359.1"/>
    <property type="molecule type" value="Genomic_DNA"/>
</dbReference>
<dbReference type="PATRIC" id="fig|817.51.peg.4339"/>
<dbReference type="PANTHER" id="PTHR30576:SF0">
    <property type="entry name" value="UNDECAPRENYL-PHOSPHATE N-ACETYLGALACTOSAMINYL 1-PHOSPHATE TRANSFERASE-RELATED"/>
    <property type="match status" value="1"/>
</dbReference>
<comment type="similarity">
    <text evidence="1">Belongs to the bacterial sugar transferase family.</text>
</comment>
<evidence type="ECO:0000313" key="9">
    <source>
        <dbReference type="EMBL" id="QKH83188.1"/>
    </source>
</evidence>
<evidence type="ECO:0000313" key="6">
    <source>
        <dbReference type="EMBL" id="MCZ2685959.1"/>
    </source>
</evidence>
<dbReference type="OrthoDB" id="9808602at2"/>
<evidence type="ECO:0000313" key="5">
    <source>
        <dbReference type="EMBL" id="MCZ2654791.1"/>
    </source>
</evidence>
<evidence type="ECO:0000256" key="2">
    <source>
        <dbReference type="SAM" id="Phobius"/>
    </source>
</evidence>
<dbReference type="Proteomes" id="UP001075704">
    <property type="component" value="Unassembled WGS sequence"/>
</dbReference>
<dbReference type="Proteomes" id="UP000036847">
    <property type="component" value="Chromosome"/>
</dbReference>
<dbReference type="EMBL" id="JAPUAC010000007">
    <property type="protein sequence ID" value="MCZ2654791.1"/>
    <property type="molecule type" value="Genomic_DNA"/>
</dbReference>
<keyword evidence="2" id="KW-0472">Membrane</keyword>
<dbReference type="Proteomes" id="UP001079672">
    <property type="component" value="Unassembled WGS sequence"/>
</dbReference>
<reference evidence="11 12" key="4">
    <citation type="submission" date="2019-03" db="EMBL/GenBank/DDBJ databases">
        <title>Complete genome assembly of MDR B. fragilis.</title>
        <authorList>
            <person name="Sydenham T.V."/>
            <person name="Hasman H."/>
            <person name="Justesen U.S."/>
        </authorList>
    </citation>
    <scope>NUCLEOTIDE SEQUENCE [LARGE SCALE GENOMIC DNA]</scope>
    <source>
        <strain evidence="7 11">DCMOUH0067B</strain>
        <strain evidence="8 12">DCMSKEJBY0001B</strain>
    </source>
</reference>
<dbReference type="Proteomes" id="UP000501467">
    <property type="component" value="Chromosome"/>
</dbReference>
<evidence type="ECO:0000313" key="11">
    <source>
        <dbReference type="Proteomes" id="UP000028294"/>
    </source>
</evidence>
<dbReference type="InterPro" id="IPR003362">
    <property type="entry name" value="Bact_transf"/>
</dbReference>
<dbReference type="AlphaFoldDB" id="A0A081UJY6"/>
<dbReference type="EMBL" id="JMZZ02000107">
    <property type="protein sequence ID" value="KFX74886.1"/>
    <property type="molecule type" value="Genomic_DNA"/>
</dbReference>
<evidence type="ECO:0000259" key="3">
    <source>
        <dbReference type="Pfam" id="PF02397"/>
    </source>
</evidence>
<dbReference type="PANTHER" id="PTHR30576">
    <property type="entry name" value="COLANIC BIOSYNTHESIS UDP-GLUCOSE LIPID CARRIER TRANSFERASE"/>
    <property type="match status" value="1"/>
</dbReference>
<reference evidence="9 14" key="5">
    <citation type="submission" date="2020-05" db="EMBL/GenBank/DDBJ databases">
        <title>FDA dAtabase for Regulatory Grade micrObial Sequences (FDA-ARGOS): Supporting development and validation of Infectious Disease Dx tests.</title>
        <authorList>
            <person name="Bojja K."/>
            <person name="Kessler A."/>
            <person name="Tallon L."/>
            <person name="Sadzewicz L."/>
            <person name="Zhao X."/>
            <person name="Vavikolanu K."/>
            <person name="Mehta A."/>
            <person name="Aluvathingal J."/>
            <person name="Nadendla S."/>
            <person name="Myers T."/>
            <person name="Yan Y."/>
            <person name="Sichtig H."/>
        </authorList>
    </citation>
    <scope>NUCLEOTIDE SEQUENCE [LARGE SCALE GENOMIC DNA]</scope>
    <source>
        <strain evidence="9 14">FDAARGOS_763</strain>
    </source>
</reference>
<reference evidence="4" key="1">
    <citation type="book" date="2014" name="THE 24TH EUROPEAN CONGRESS OF CLINICAL MICROBIOLOGY AND INFECTIOUS DISEASES" publisher="ECCMID 2014" city="Barcelona, Spain">
        <title>Identification of resistance genes in three multidrug-resistant Bacteroides fragilis isolates by whole genome sequencing.</title>
        <editorList>
            <person name="Unknown"/>
            <person name="A."/>
        </editorList>
        <authorList>
            <person name="Sydenham T.V."/>
            <person name="Hasman H."/>
            <person name="Wang M."/>
            <person name="Soki J."/>
            <person name="Nagy E."/>
            <person name="Justesen U.S."/>
        </authorList>
    </citation>
    <scope>NUCLEOTIDE SEQUENCE</scope>
    <source>
        <strain evidence="4">DCMOUH0018B</strain>
        <strain evidence="8">DCMSKEJBY0001B</strain>
    </source>
</reference>
<evidence type="ECO:0000313" key="7">
    <source>
        <dbReference type="EMBL" id="QCQ37774.1"/>
    </source>
</evidence>
<keyword evidence="2" id="KW-1133">Transmembrane helix</keyword>
<dbReference type="Proteomes" id="UP000028294">
    <property type="component" value="Chromosome"/>
</dbReference>
<dbReference type="EMBL" id="JAPTZU010000001">
    <property type="protein sequence ID" value="MCZ2685959.1"/>
    <property type="molecule type" value="Genomic_DNA"/>
</dbReference>
<dbReference type="GO" id="GO:0016780">
    <property type="term" value="F:phosphotransferase activity, for other substituted phosphate groups"/>
    <property type="evidence" value="ECO:0007669"/>
    <property type="project" value="TreeGrafter"/>
</dbReference>
<dbReference type="Pfam" id="PF02397">
    <property type="entry name" value="Bac_transf"/>
    <property type="match status" value="1"/>
</dbReference>
<evidence type="ECO:0000313" key="10">
    <source>
        <dbReference type="EMBL" id="RGY69359.1"/>
    </source>
</evidence>
<reference evidence="5" key="6">
    <citation type="submission" date="2022-12" db="EMBL/GenBank/DDBJ databases">
        <title>Development of a Multilocus Sequence Typing Scheme for Bacteroides fragilis Based on Whole Genome Sequencing Data and Clinical Application.</title>
        <authorList>
            <person name="Nielsen F.D."/>
            <person name="Justesen U.S."/>
        </authorList>
    </citation>
    <scope>NUCLEOTIDE SEQUENCE</scope>
    <source>
        <strain evidence="6">BF_AM_ODE_DK_2015_4</strain>
        <strain evidence="5">BF_BC_ODE_DK_2015_2</strain>
    </source>
</reference>
<dbReference type="EMBL" id="CP036553">
    <property type="protein sequence ID" value="QCQ37774.1"/>
    <property type="molecule type" value="Genomic_DNA"/>
</dbReference>